<dbReference type="GeneID" id="8863424"/>
<dbReference type="Proteomes" id="UP000006671">
    <property type="component" value="Unassembled WGS sequence"/>
</dbReference>
<accession>D2UZG3</accession>
<dbReference type="GO" id="GO:0003677">
    <property type="term" value="F:DNA binding"/>
    <property type="evidence" value="ECO:0007669"/>
    <property type="project" value="InterPro"/>
</dbReference>
<dbReference type="PANTHER" id="PTHR12056:SF2">
    <property type="entry name" value="GEO11084P1"/>
    <property type="match status" value="1"/>
</dbReference>
<sequence>MDGNNYYSPTAQSPGATYASPHYVSPSSYTPGGVPMSPNATSNPFQPSSHQQQLQESLPSLNQPSSTTAKREKTVAVVYICGHCAVLNTIKQGDAIRCKNCGYRIMYKQRTTRSKCYLCFV</sequence>
<dbReference type="OMA" id="DAIRCKN"/>
<evidence type="ECO:0000256" key="3">
    <source>
        <dbReference type="ARBA" id="ARBA00022833"/>
    </source>
</evidence>
<evidence type="ECO:0000313" key="7">
    <source>
        <dbReference type="EMBL" id="EFC49944.1"/>
    </source>
</evidence>
<evidence type="ECO:0000256" key="2">
    <source>
        <dbReference type="ARBA" id="ARBA00022723"/>
    </source>
</evidence>
<dbReference type="InterPro" id="IPR029040">
    <property type="entry name" value="RPABC4/Spt4"/>
</dbReference>
<dbReference type="GO" id="GO:0008270">
    <property type="term" value="F:zinc ion binding"/>
    <property type="evidence" value="ECO:0007669"/>
    <property type="project" value="InterPro"/>
</dbReference>
<dbReference type="InterPro" id="IPR006591">
    <property type="entry name" value="RNAP_P/RPABC4"/>
</dbReference>
<evidence type="ECO:0000256" key="6">
    <source>
        <dbReference type="SAM" id="MobiDB-lite"/>
    </source>
</evidence>
<proteinExistence type="inferred from homology"/>
<feature type="compositionally biased region" description="Polar residues" evidence="6">
    <location>
        <begin position="1"/>
        <end position="15"/>
    </location>
</feature>
<dbReference type="RefSeq" id="XP_002682688.1">
    <property type="nucleotide sequence ID" value="XM_002682642.1"/>
</dbReference>
<keyword evidence="4" id="KW-0539">Nucleus</keyword>
<dbReference type="KEGG" id="ngr:NAEGRDRAFT_61926"/>
<feature type="compositionally biased region" description="Polar residues" evidence="6">
    <location>
        <begin position="38"/>
        <end position="68"/>
    </location>
</feature>
<dbReference type="InParanoid" id="D2UZG3"/>
<feature type="region of interest" description="Disordered" evidence="6">
    <location>
        <begin position="1"/>
        <end position="70"/>
    </location>
</feature>
<dbReference type="SMART" id="SM00659">
    <property type="entry name" value="RPOLCX"/>
    <property type="match status" value="1"/>
</dbReference>
<keyword evidence="2" id="KW-0479">Metal-binding</keyword>
<evidence type="ECO:0000256" key="1">
    <source>
        <dbReference type="ARBA" id="ARBA00004123"/>
    </source>
</evidence>
<dbReference type="VEuPathDB" id="AmoebaDB:NAEGRDRAFT_61926"/>
<dbReference type="SUPFAM" id="SSF63393">
    <property type="entry name" value="RNA polymerase subunits"/>
    <property type="match status" value="1"/>
</dbReference>
<dbReference type="Pfam" id="PF03604">
    <property type="entry name" value="Zn_ribbon_RPAB4"/>
    <property type="match status" value="1"/>
</dbReference>
<dbReference type="STRING" id="5762.D2UZG3"/>
<dbReference type="EMBL" id="GG738846">
    <property type="protein sequence ID" value="EFC49944.1"/>
    <property type="molecule type" value="Genomic_DNA"/>
</dbReference>
<gene>
    <name evidence="7" type="ORF">NAEGRDRAFT_61926</name>
</gene>
<comment type="subcellular location">
    <subcellularLocation>
        <location evidence="1">Nucleus</location>
    </subcellularLocation>
</comment>
<dbReference type="AlphaFoldDB" id="D2UZG3"/>
<dbReference type="GO" id="GO:0006351">
    <property type="term" value="P:DNA-templated transcription"/>
    <property type="evidence" value="ECO:0007669"/>
    <property type="project" value="InterPro"/>
</dbReference>
<evidence type="ECO:0000256" key="5">
    <source>
        <dbReference type="ARBA" id="ARBA00025770"/>
    </source>
</evidence>
<reference evidence="7 8" key="1">
    <citation type="journal article" date="2010" name="Cell">
        <title>The genome of Naegleria gruberi illuminates early eukaryotic versatility.</title>
        <authorList>
            <person name="Fritz-Laylin L.K."/>
            <person name="Prochnik S.E."/>
            <person name="Ginger M.L."/>
            <person name="Dacks J.B."/>
            <person name="Carpenter M.L."/>
            <person name="Field M.C."/>
            <person name="Kuo A."/>
            <person name="Paredez A."/>
            <person name="Chapman J."/>
            <person name="Pham J."/>
            <person name="Shu S."/>
            <person name="Neupane R."/>
            <person name="Cipriano M."/>
            <person name="Mancuso J."/>
            <person name="Tu H."/>
            <person name="Salamov A."/>
            <person name="Lindquist E."/>
            <person name="Shapiro H."/>
            <person name="Lucas S."/>
            <person name="Grigoriev I.V."/>
            <person name="Cande W.Z."/>
            <person name="Fulton C."/>
            <person name="Rokhsar D.S."/>
            <person name="Dawson S.C."/>
        </authorList>
    </citation>
    <scope>NUCLEOTIDE SEQUENCE [LARGE SCALE GENOMIC DNA]</scope>
    <source>
        <strain evidence="7 8">NEG-M</strain>
    </source>
</reference>
<dbReference type="PANTHER" id="PTHR12056">
    <property type="entry name" value="DNA-DIRECTED RNA POLYMERASES I, II, AND III"/>
    <property type="match status" value="1"/>
</dbReference>
<dbReference type="GO" id="GO:0003899">
    <property type="term" value="F:DNA-directed RNA polymerase activity"/>
    <property type="evidence" value="ECO:0007669"/>
    <property type="project" value="InterPro"/>
</dbReference>
<evidence type="ECO:0000256" key="4">
    <source>
        <dbReference type="ARBA" id="ARBA00023242"/>
    </source>
</evidence>
<name>D2UZG3_NAEGR</name>
<dbReference type="GO" id="GO:0005666">
    <property type="term" value="C:RNA polymerase III complex"/>
    <property type="evidence" value="ECO:0007669"/>
    <property type="project" value="TreeGrafter"/>
</dbReference>
<dbReference type="InterPro" id="IPR039747">
    <property type="entry name" value="RPABC4"/>
</dbReference>
<evidence type="ECO:0000313" key="8">
    <source>
        <dbReference type="Proteomes" id="UP000006671"/>
    </source>
</evidence>
<dbReference type="OrthoDB" id="5585087at2759"/>
<keyword evidence="3" id="KW-0862">Zinc</keyword>
<dbReference type="GO" id="GO:0005736">
    <property type="term" value="C:RNA polymerase I complex"/>
    <property type="evidence" value="ECO:0007669"/>
    <property type="project" value="TreeGrafter"/>
</dbReference>
<protein>
    <submittedName>
        <fullName evidence="7">Predicted protein</fullName>
    </submittedName>
</protein>
<organism evidence="8">
    <name type="scientific">Naegleria gruberi</name>
    <name type="common">Amoeba</name>
    <dbReference type="NCBI Taxonomy" id="5762"/>
    <lineage>
        <taxon>Eukaryota</taxon>
        <taxon>Discoba</taxon>
        <taxon>Heterolobosea</taxon>
        <taxon>Tetramitia</taxon>
        <taxon>Eutetramitia</taxon>
        <taxon>Vahlkampfiidae</taxon>
        <taxon>Naegleria</taxon>
    </lineage>
</organism>
<comment type="similarity">
    <text evidence="5">Belongs to the archaeal Rpo12/eukaryotic RPC10 RNA polymerase subunit family.</text>
</comment>
<keyword evidence="8" id="KW-1185">Reference proteome</keyword>
<dbReference type="GO" id="GO:0005665">
    <property type="term" value="C:RNA polymerase II, core complex"/>
    <property type="evidence" value="ECO:0007669"/>
    <property type="project" value="TreeGrafter"/>
</dbReference>
<dbReference type="Gene3D" id="2.20.28.30">
    <property type="entry name" value="RNA polymerase ii, chain L"/>
    <property type="match status" value="1"/>
</dbReference>